<keyword evidence="3" id="KW-1185">Reference proteome</keyword>
<keyword evidence="1" id="KW-0732">Signal</keyword>
<dbReference type="Gene3D" id="1.25.40.10">
    <property type="entry name" value="Tetratricopeptide repeat domain"/>
    <property type="match status" value="2"/>
</dbReference>
<reference evidence="2 3" key="1">
    <citation type="submission" date="2019-07" db="EMBL/GenBank/DDBJ databases">
        <title>Draft genome for Aliikangiella sp. M105.</title>
        <authorList>
            <person name="Wang G."/>
        </authorList>
    </citation>
    <scope>NUCLEOTIDE SEQUENCE [LARGE SCALE GENOMIC DNA]</scope>
    <source>
        <strain evidence="2 3">M105</strain>
    </source>
</reference>
<dbReference type="RefSeq" id="WP_142932522.1">
    <property type="nucleotide sequence ID" value="NZ_ML660166.1"/>
</dbReference>
<dbReference type="InterPro" id="IPR019734">
    <property type="entry name" value="TPR_rpt"/>
</dbReference>
<organism evidence="2 3">
    <name type="scientific">Aliikangiella coralliicola</name>
    <dbReference type="NCBI Taxonomy" id="2592383"/>
    <lineage>
        <taxon>Bacteria</taxon>
        <taxon>Pseudomonadati</taxon>
        <taxon>Pseudomonadota</taxon>
        <taxon>Gammaproteobacteria</taxon>
        <taxon>Oceanospirillales</taxon>
        <taxon>Pleioneaceae</taxon>
        <taxon>Aliikangiella</taxon>
    </lineage>
</organism>
<feature type="signal peptide" evidence="1">
    <location>
        <begin position="1"/>
        <end position="22"/>
    </location>
</feature>
<dbReference type="AlphaFoldDB" id="A0A545UAW6"/>
<dbReference type="EMBL" id="VIKS01000010">
    <property type="protein sequence ID" value="TQV86598.1"/>
    <property type="molecule type" value="Genomic_DNA"/>
</dbReference>
<dbReference type="InterPro" id="IPR011990">
    <property type="entry name" value="TPR-like_helical_dom_sf"/>
</dbReference>
<evidence type="ECO:0000313" key="3">
    <source>
        <dbReference type="Proteomes" id="UP000315439"/>
    </source>
</evidence>
<name>A0A545UAW6_9GAMM</name>
<evidence type="ECO:0000256" key="1">
    <source>
        <dbReference type="SAM" id="SignalP"/>
    </source>
</evidence>
<proteinExistence type="predicted"/>
<dbReference type="SUPFAM" id="SSF48452">
    <property type="entry name" value="TPR-like"/>
    <property type="match status" value="2"/>
</dbReference>
<protein>
    <submittedName>
        <fullName evidence="2">Tetratricopeptide repeat protein</fullName>
    </submittedName>
</protein>
<gene>
    <name evidence="2" type="ORF">FLL46_17010</name>
</gene>
<comment type="caution">
    <text evidence="2">The sequence shown here is derived from an EMBL/GenBank/DDBJ whole genome shotgun (WGS) entry which is preliminary data.</text>
</comment>
<dbReference type="Pfam" id="PF13432">
    <property type="entry name" value="TPR_16"/>
    <property type="match status" value="1"/>
</dbReference>
<feature type="chain" id="PRO_5021853658" evidence="1">
    <location>
        <begin position="23"/>
        <end position="431"/>
    </location>
</feature>
<accession>A0A545UAW6</accession>
<dbReference type="SMART" id="SM00028">
    <property type="entry name" value="TPR"/>
    <property type="match status" value="3"/>
</dbReference>
<dbReference type="Proteomes" id="UP000315439">
    <property type="component" value="Unassembled WGS sequence"/>
</dbReference>
<sequence length="431" mass="48856">MKKFIVVGALLGMSASFSVVNAAEVPSTSLTKVCKPLVNKNLKTPQPPIRGIDERTHKRITRAQEKMAEGNYPEGIEILKKLAASAKSDYIKATVNIQLAYAVAQQGKQLDSLPYFKNALRFGENNLPHDRVQQIRENVAGLMYSIGEKKEGVKLMEEWMKKSNVDKANAYYLLSAMYADPDIGRTKDALCPAYFATQTEKAPKKSYFQLLLALHWELKDVIGSANMLKKMVEYFPTEKSFWRQLSQIYMQLDKTKESLAIMEMFYLKGNFETETDYKFMSQLFSFEQIPYRAAQIMEEGLKKGVVKPEEKNWKAVATNYHVSNELKKAIVAYGKTAEIAKDGESFLRQAELYGDLENWGSAVTAYDKALQKGGLDDAGRAIFGKGVALVNMGRCDSAFAVFDRASKYKNYRKRSIQWTSFAKDRKKHKKC</sequence>
<evidence type="ECO:0000313" key="2">
    <source>
        <dbReference type="EMBL" id="TQV86598.1"/>
    </source>
</evidence>
<dbReference type="OrthoDB" id="5829198at2"/>